<dbReference type="EMBL" id="FORR01000002">
    <property type="protein sequence ID" value="SFI83717.1"/>
    <property type="molecule type" value="Genomic_DNA"/>
</dbReference>
<feature type="binding site" evidence="6">
    <location>
        <position position="177"/>
    </location>
    <ligand>
        <name>Mg(2+)</name>
        <dbReference type="ChEBI" id="CHEBI:18420"/>
    </ligand>
</feature>
<dbReference type="NCBIfam" id="NF007095">
    <property type="entry name" value="PRK09549.1"/>
    <property type="match status" value="1"/>
</dbReference>
<dbReference type="InterPro" id="IPR000685">
    <property type="entry name" value="RuBisCO_lsu_C"/>
</dbReference>
<feature type="binding site" description="via carbamate group" evidence="6">
    <location>
        <position position="174"/>
    </location>
    <ligand>
        <name>Mg(2+)</name>
        <dbReference type="ChEBI" id="CHEBI:18420"/>
    </ligand>
</feature>
<dbReference type="HAMAP" id="MF_01679">
    <property type="entry name" value="Salvage_MtnW"/>
    <property type="match status" value="1"/>
</dbReference>
<keyword evidence="5 6" id="KW-0413">Isomerase</keyword>
<evidence type="ECO:0000313" key="10">
    <source>
        <dbReference type="Proteomes" id="UP000199545"/>
    </source>
</evidence>
<feature type="binding site" evidence="6">
    <location>
        <position position="265"/>
    </location>
    <ligand>
        <name>substrate</name>
    </ligand>
</feature>
<feature type="modified residue" description="N6-carboxylysine" evidence="6">
    <location>
        <position position="174"/>
    </location>
</feature>
<evidence type="ECO:0000256" key="1">
    <source>
        <dbReference type="ARBA" id="ARBA00022605"/>
    </source>
</evidence>
<dbReference type="GO" id="GO:0043715">
    <property type="term" value="F:2,3-diketo-5-methylthiopentyl-1-phosphate enolase activity"/>
    <property type="evidence" value="ECO:0007669"/>
    <property type="project" value="UniProtKB-UniRule"/>
</dbReference>
<dbReference type="GO" id="GO:0000287">
    <property type="term" value="F:magnesium ion binding"/>
    <property type="evidence" value="ECO:0007669"/>
    <property type="project" value="UniProtKB-UniRule"/>
</dbReference>
<dbReference type="Pfam" id="PF02788">
    <property type="entry name" value="RuBisCO_large_N"/>
    <property type="match status" value="1"/>
</dbReference>
<comment type="subunit">
    <text evidence="6">Homodimer.</text>
</comment>
<dbReference type="PANTHER" id="PTHR42704">
    <property type="entry name" value="RIBULOSE BISPHOSPHATE CARBOXYLASE"/>
    <property type="match status" value="1"/>
</dbReference>
<comment type="catalytic activity">
    <reaction evidence="6">
        <text>5-methylsulfanyl-2,3-dioxopentyl phosphate = 2-hydroxy-5-methylsulfanyl-3-oxopent-1-enyl phosphate</text>
        <dbReference type="Rhea" id="RHEA:18769"/>
        <dbReference type="ChEBI" id="CHEBI:58828"/>
        <dbReference type="ChEBI" id="CHEBI:59505"/>
        <dbReference type="EC" id="5.3.2.5"/>
    </reaction>
</comment>
<feature type="active site" description="Proton acceptor" evidence="6">
    <location>
        <position position="99"/>
    </location>
</feature>
<keyword evidence="10" id="KW-1185">Reference proteome</keyword>
<dbReference type="GO" id="GO:0019509">
    <property type="term" value="P:L-methionine salvage from methylthioadenosine"/>
    <property type="evidence" value="ECO:0007669"/>
    <property type="project" value="UniProtKB-UniRule"/>
</dbReference>
<keyword evidence="2 6" id="KW-0479">Metal-binding</keyword>
<dbReference type="GO" id="GO:0015977">
    <property type="term" value="P:carbon fixation"/>
    <property type="evidence" value="ECO:0007669"/>
    <property type="project" value="InterPro"/>
</dbReference>
<dbReference type="InterPro" id="IPR017717">
    <property type="entry name" value="Diketo-Methiopentyl-P_enolase"/>
</dbReference>
<dbReference type="OrthoDB" id="9770811at2"/>
<dbReference type="NCBIfam" id="TIGR03332">
    <property type="entry name" value="salvage_mtnW"/>
    <property type="match status" value="1"/>
</dbReference>
<protein>
    <recommendedName>
        <fullName evidence="6">2,3-diketo-5-methylthiopentyl-1-phosphate enolase</fullName>
        <shortName evidence="6">DK-MTP-1-P enolase</shortName>
        <ecNumber evidence="6">5.3.2.5</ecNumber>
    </recommendedName>
    <alternativeName>
        <fullName evidence="6">RuBisCO-like protein</fullName>
        <shortName evidence="6">RLP</shortName>
    </alternativeName>
</protein>
<dbReference type="SUPFAM" id="SSF51649">
    <property type="entry name" value="RuBisCo, C-terminal domain"/>
    <property type="match status" value="1"/>
</dbReference>
<dbReference type="Gene3D" id="3.30.70.150">
    <property type="entry name" value="RuBisCO large subunit, N-terminal domain"/>
    <property type="match status" value="1"/>
</dbReference>
<sequence length="410" mass="44759">MGQVIATYQVYDRAGQFTKKAEGIALGLTVGTWTDLPDLEKEQLKKHKGRVIEIRELPEDEQVNQFFGERRKKAEIKIAYPSANFSVDFPAILTTVFGKLSLDGEIKLLDLEFSPDLLEYFPGPKFGIEGIRKKLGVYDRPLLMSIFKSVLGRDLSYFAEQLRAQALGGVDLVKDDEILFDNPMTPFTSRILVAKEVLQKTEEETGEKTLYAVNLTGPTFELLEKAKQAVELGADAILFNVFAYGLDVLQALAEDPEISVPILAHPAVSGALTSSRLYGIHHALLLGKFLRLAGADLVLFPSPYGSVALEKETALAIGKELTRPQDGIKRAFPVPSAGIHPGLVPKLIEDFGVDSVINAGGGIHGHPDGTIAGGKAFRQVIDSVLNRESIEETAAKHKELDRALALWGGK</sequence>
<reference evidence="9 10" key="1">
    <citation type="submission" date="2016-10" db="EMBL/GenBank/DDBJ databases">
        <authorList>
            <person name="de Groot N.N."/>
        </authorList>
    </citation>
    <scope>NUCLEOTIDE SEQUENCE [LARGE SCALE GENOMIC DNA]</scope>
    <source>
        <strain evidence="9 10">DSM 44778</strain>
    </source>
</reference>
<comment type="pathway">
    <text evidence="6">Amino-acid biosynthesis; L-methionine biosynthesis via salvage pathway; L-methionine from S-methyl-5-thio-alpha-D-ribose 1-phosphate: step 3/6.</text>
</comment>
<dbReference type="InterPro" id="IPR033966">
    <property type="entry name" value="RuBisCO"/>
</dbReference>
<dbReference type="SFLD" id="SFLDF00157">
    <property type="entry name" value="2_3-diketo-5-methylthiopentyl"/>
    <property type="match status" value="1"/>
</dbReference>
<dbReference type="InterPro" id="IPR036422">
    <property type="entry name" value="RuBisCO_lsu_N_sf"/>
</dbReference>
<dbReference type="EC" id="5.3.2.5" evidence="6"/>
<dbReference type="InterPro" id="IPR036376">
    <property type="entry name" value="RuBisCO_lsu_C_sf"/>
</dbReference>
<keyword evidence="4 6" id="KW-0486">Methionine biosynthesis</keyword>
<dbReference type="Gene3D" id="3.20.20.110">
    <property type="entry name" value="Ribulose bisphosphate carboxylase, large subunit, C-terminal domain"/>
    <property type="match status" value="1"/>
</dbReference>
<dbReference type="PANTHER" id="PTHR42704:SF17">
    <property type="entry name" value="RIBULOSE BISPHOSPHATE CARBOXYLASE LARGE CHAIN"/>
    <property type="match status" value="1"/>
</dbReference>
<dbReference type="SFLD" id="SFLDG00301">
    <property type="entry name" value="RuBisCO-like_proteins"/>
    <property type="match status" value="1"/>
</dbReference>
<comment type="similarity">
    <text evidence="6">Belongs to the RuBisCO large chain family. Type IV subfamily.</text>
</comment>
<evidence type="ECO:0000256" key="4">
    <source>
        <dbReference type="ARBA" id="ARBA00023167"/>
    </source>
</evidence>
<comment type="miscellaneous">
    <text evidence="6">Has no RuBP-carboxylation activity.</text>
</comment>
<dbReference type="STRING" id="46223.SAMN05421852_102177"/>
<dbReference type="GO" id="GO:0016984">
    <property type="term" value="F:ribulose-bisphosphate carboxylase activity"/>
    <property type="evidence" value="ECO:0007669"/>
    <property type="project" value="InterPro"/>
</dbReference>
<feature type="binding site" evidence="6">
    <location>
        <position position="148"/>
    </location>
    <ligand>
        <name>substrate</name>
    </ligand>
</feature>
<evidence type="ECO:0000259" key="8">
    <source>
        <dbReference type="Pfam" id="PF02788"/>
    </source>
</evidence>
<accession>A0A1I3LG83</accession>
<dbReference type="AlphaFoldDB" id="A0A1I3LG83"/>
<evidence type="ECO:0000313" key="9">
    <source>
        <dbReference type="EMBL" id="SFI83717.1"/>
    </source>
</evidence>
<comment type="function">
    <text evidence="6">Catalyzes the enolization of 2,3-diketo-5-methylthiopentyl-1-phosphate (DK-MTP-1-P) into 2-hydroxy-3-keto-5-methylthiopentenyl-1-phosphate (HK-MTPenyl-1-P).</text>
</comment>
<feature type="binding site" evidence="6">
    <location>
        <begin position="360"/>
        <end position="361"/>
    </location>
    <ligand>
        <name>substrate</name>
    </ligand>
</feature>
<comment type="cofactor">
    <cofactor evidence="6">
        <name>Mg(2+)</name>
        <dbReference type="ChEBI" id="CHEBI:18420"/>
    </cofactor>
    <text evidence="6">Binds 1 Mg(2+) ion per subunit.</text>
</comment>
<feature type="binding site" evidence="6">
    <location>
        <begin position="174"/>
        <end position="177"/>
    </location>
    <ligand>
        <name>substrate</name>
    </ligand>
</feature>
<organism evidence="9 10">
    <name type="scientific">Thermoflavimicrobium dichotomicum</name>
    <dbReference type="NCBI Taxonomy" id="46223"/>
    <lineage>
        <taxon>Bacteria</taxon>
        <taxon>Bacillati</taxon>
        <taxon>Bacillota</taxon>
        <taxon>Bacilli</taxon>
        <taxon>Bacillales</taxon>
        <taxon>Thermoactinomycetaceae</taxon>
        <taxon>Thermoflavimicrobium</taxon>
    </lineage>
</organism>
<evidence type="ECO:0000256" key="6">
    <source>
        <dbReference type="HAMAP-Rule" id="MF_01679"/>
    </source>
</evidence>
<feature type="domain" description="Ribulose bisphosphate carboxylase large subunit C-terminal" evidence="7">
    <location>
        <begin position="127"/>
        <end position="407"/>
    </location>
</feature>
<evidence type="ECO:0000259" key="7">
    <source>
        <dbReference type="Pfam" id="PF00016"/>
    </source>
</evidence>
<keyword evidence="1 6" id="KW-0028">Amino-acid biosynthesis</keyword>
<feature type="binding site" evidence="6">
    <location>
        <position position="176"/>
    </location>
    <ligand>
        <name>Mg(2+)</name>
        <dbReference type="ChEBI" id="CHEBI:18420"/>
    </ligand>
</feature>
<dbReference type="SFLD" id="SFLDS00014">
    <property type="entry name" value="RuBisCO"/>
    <property type="match status" value="1"/>
</dbReference>
<keyword evidence="3 6" id="KW-0460">Magnesium</keyword>
<dbReference type="SUPFAM" id="SSF54966">
    <property type="entry name" value="RuBisCO, large subunit, small (N-terminal) domain"/>
    <property type="match status" value="1"/>
</dbReference>
<dbReference type="RefSeq" id="WP_093227978.1">
    <property type="nucleotide sequence ID" value="NZ_FORR01000002.1"/>
</dbReference>
<dbReference type="Pfam" id="PF00016">
    <property type="entry name" value="RuBisCO_large"/>
    <property type="match status" value="1"/>
</dbReference>
<proteinExistence type="inferred from homology"/>
<evidence type="ECO:0000256" key="5">
    <source>
        <dbReference type="ARBA" id="ARBA00023235"/>
    </source>
</evidence>
<feature type="binding site" evidence="6">
    <location>
        <position position="338"/>
    </location>
    <ligand>
        <name>substrate</name>
    </ligand>
</feature>
<name>A0A1I3LG83_9BACL</name>
<dbReference type="UniPathway" id="UPA00904">
    <property type="reaction ID" value="UER00876"/>
</dbReference>
<feature type="domain" description="Ribulose bisphosphate carboxylase large subunit ferrodoxin-like N-terminal" evidence="8">
    <location>
        <begin position="4"/>
        <end position="102"/>
    </location>
</feature>
<dbReference type="InterPro" id="IPR017443">
    <property type="entry name" value="RuBisCO_lsu_fd_N"/>
</dbReference>
<evidence type="ECO:0000256" key="2">
    <source>
        <dbReference type="ARBA" id="ARBA00022723"/>
    </source>
</evidence>
<dbReference type="CDD" id="cd08209">
    <property type="entry name" value="RLP_DK-MTP-1-P-enolase"/>
    <property type="match status" value="1"/>
</dbReference>
<dbReference type="Proteomes" id="UP000199545">
    <property type="component" value="Unassembled WGS sequence"/>
</dbReference>
<evidence type="ECO:0000256" key="3">
    <source>
        <dbReference type="ARBA" id="ARBA00022842"/>
    </source>
</evidence>
<gene>
    <name evidence="6" type="primary">mtnW</name>
    <name evidence="9" type="ORF">SAMN05421852_102177</name>
</gene>